<sequence length="459" mass="49777" precursor="true">MNANAPLAIATILSVVLSSAGTSATLAADAPAVQLKVGVANPTMLAETQAINHVRIALDGIQPTEQRLRAPVNVTLVIDRSGSMQGHKIEQAKQAAIAAVQRLNDQDIVSVVLYNAGVEVLVPSTKATDRATIIQKIQSIRAGGGTALFAGVSRGAAEVRKFLRDDSVNRVILLSDGHANVGPSSPGDLESLGRSLIKEGISVSTLGLGASYNEDLMSQLASAASGNHVFVEDADYLVEVFNREFDDLMSVIANSVEIRVDLGAGVRPVRVLNTHARIEGRRVQIPLAQLYAGQQRYFIVEVEVDAKAAKRPLPLADVTVAFNDLIRDRAAKLHDRVSVHFSTSPDEVSRATDWETKAFCSVQIITERNREATAMRDAGQVQQAKQLLEDNAKELRVLAVKCKDNNVLVVVPELVRNSDANTLQALNIEDDRNWSRSRKVMREYQNAVEQQQTYSAPNR</sequence>
<organism evidence="3 4">
    <name type="scientific">Roseimaritima ulvae</name>
    <dbReference type="NCBI Taxonomy" id="980254"/>
    <lineage>
        <taxon>Bacteria</taxon>
        <taxon>Pseudomonadati</taxon>
        <taxon>Planctomycetota</taxon>
        <taxon>Planctomycetia</taxon>
        <taxon>Pirellulales</taxon>
        <taxon>Pirellulaceae</taxon>
        <taxon>Roseimaritima</taxon>
    </lineage>
</organism>
<evidence type="ECO:0000259" key="2">
    <source>
        <dbReference type="PROSITE" id="PS50234"/>
    </source>
</evidence>
<reference evidence="3 4" key="1">
    <citation type="submission" date="2019-08" db="EMBL/GenBank/DDBJ databases">
        <title>Deep-cultivation of Planctomycetes and their phenomic and genomic characterization uncovers novel biology.</title>
        <authorList>
            <person name="Wiegand S."/>
            <person name="Jogler M."/>
            <person name="Boedeker C."/>
            <person name="Pinto D."/>
            <person name="Vollmers J."/>
            <person name="Rivas-Marin E."/>
            <person name="Kohn T."/>
            <person name="Peeters S.H."/>
            <person name="Heuer A."/>
            <person name="Rast P."/>
            <person name="Oberbeckmann S."/>
            <person name="Bunk B."/>
            <person name="Jeske O."/>
            <person name="Meyerdierks A."/>
            <person name="Storesund J.E."/>
            <person name="Kallscheuer N."/>
            <person name="Luecker S."/>
            <person name="Lage O.M."/>
            <person name="Pohl T."/>
            <person name="Merkel B.J."/>
            <person name="Hornburger P."/>
            <person name="Mueller R.-W."/>
            <person name="Bruemmer F."/>
            <person name="Labrenz M."/>
            <person name="Spormann A.M."/>
            <person name="Op den Camp H."/>
            <person name="Overmann J."/>
            <person name="Amann R."/>
            <person name="Jetten M.S.M."/>
            <person name="Mascher T."/>
            <person name="Medema M.H."/>
            <person name="Devos D.P."/>
            <person name="Kaster A.-K."/>
            <person name="Ovreas L."/>
            <person name="Rohde M."/>
            <person name="Galperin M.Y."/>
            <person name="Jogler C."/>
        </authorList>
    </citation>
    <scope>NUCLEOTIDE SEQUENCE [LARGE SCALE GENOMIC DNA]</scope>
    <source>
        <strain evidence="3 4">UC8</strain>
    </source>
</reference>
<dbReference type="RefSeq" id="WP_238388751.1">
    <property type="nucleotide sequence ID" value="NZ_CP042914.1"/>
</dbReference>
<feature type="chain" id="PRO_5022850370" evidence="1">
    <location>
        <begin position="28"/>
        <end position="459"/>
    </location>
</feature>
<evidence type="ECO:0000256" key="1">
    <source>
        <dbReference type="SAM" id="SignalP"/>
    </source>
</evidence>
<dbReference type="SUPFAM" id="SSF53300">
    <property type="entry name" value="vWA-like"/>
    <property type="match status" value="1"/>
</dbReference>
<dbReference type="PROSITE" id="PS50234">
    <property type="entry name" value="VWFA"/>
    <property type="match status" value="1"/>
</dbReference>
<dbReference type="PANTHER" id="PTHR10579:SF43">
    <property type="entry name" value="ZINC FINGER (C3HC4-TYPE RING FINGER) FAMILY PROTEIN"/>
    <property type="match status" value="1"/>
</dbReference>
<evidence type="ECO:0000313" key="4">
    <source>
        <dbReference type="Proteomes" id="UP000325286"/>
    </source>
</evidence>
<dbReference type="AlphaFoldDB" id="A0A5B9QZR6"/>
<dbReference type="InterPro" id="IPR036465">
    <property type="entry name" value="vWFA_dom_sf"/>
</dbReference>
<dbReference type="PANTHER" id="PTHR10579">
    <property type="entry name" value="CALCIUM-ACTIVATED CHLORIDE CHANNEL REGULATOR"/>
    <property type="match status" value="1"/>
</dbReference>
<name>A0A5B9QZR6_9BACT</name>
<dbReference type="EMBL" id="CP042914">
    <property type="protein sequence ID" value="QEG39503.1"/>
    <property type="molecule type" value="Genomic_DNA"/>
</dbReference>
<feature type="domain" description="VWFA" evidence="2">
    <location>
        <begin position="73"/>
        <end position="252"/>
    </location>
</feature>
<accession>A0A5B9QZR6</accession>
<keyword evidence="4" id="KW-1185">Reference proteome</keyword>
<evidence type="ECO:0000313" key="3">
    <source>
        <dbReference type="EMBL" id="QEG39503.1"/>
    </source>
</evidence>
<gene>
    <name evidence="3" type="ORF">UC8_14980</name>
</gene>
<dbReference type="InterPro" id="IPR051266">
    <property type="entry name" value="CLCR"/>
</dbReference>
<keyword evidence="1" id="KW-0732">Signal</keyword>
<dbReference type="Gene3D" id="3.40.50.410">
    <property type="entry name" value="von Willebrand factor, type A domain"/>
    <property type="match status" value="1"/>
</dbReference>
<dbReference type="InterPro" id="IPR002035">
    <property type="entry name" value="VWF_A"/>
</dbReference>
<dbReference type="Proteomes" id="UP000325286">
    <property type="component" value="Chromosome"/>
</dbReference>
<dbReference type="Pfam" id="PF00092">
    <property type="entry name" value="VWA"/>
    <property type="match status" value="1"/>
</dbReference>
<proteinExistence type="predicted"/>
<dbReference type="SMART" id="SM00327">
    <property type="entry name" value="VWA"/>
    <property type="match status" value="1"/>
</dbReference>
<feature type="signal peptide" evidence="1">
    <location>
        <begin position="1"/>
        <end position="27"/>
    </location>
</feature>
<protein>
    <submittedName>
        <fullName evidence="3">von Willebrand factor type A domain protein</fullName>
    </submittedName>
</protein>
<dbReference type="KEGG" id="rul:UC8_14980"/>